<dbReference type="AlphaFoldDB" id="A0A2P4XQC4"/>
<dbReference type="Proteomes" id="UP000237271">
    <property type="component" value="Unassembled WGS sequence"/>
</dbReference>
<comment type="subcellular location">
    <subcellularLocation>
        <location evidence="1">Host cell</location>
    </subcellularLocation>
    <subcellularLocation>
        <location evidence="2">Secreted</location>
    </subcellularLocation>
</comment>
<evidence type="ECO:0000259" key="7">
    <source>
        <dbReference type="Pfam" id="PF22748"/>
    </source>
</evidence>
<accession>A0A2P4XQC4</accession>
<evidence type="ECO:0000256" key="2">
    <source>
        <dbReference type="ARBA" id="ARBA00004613"/>
    </source>
</evidence>
<evidence type="ECO:0000313" key="9">
    <source>
        <dbReference type="Proteomes" id="UP000237271"/>
    </source>
</evidence>
<reference evidence="8 9" key="1">
    <citation type="journal article" date="2017" name="Genome Biol. Evol.">
        <title>Phytophthora megakarya and P. palmivora, closely related causal agents of cacao black pod rot, underwent increases in genome sizes and gene numbers by different mechanisms.</title>
        <authorList>
            <person name="Ali S.S."/>
            <person name="Shao J."/>
            <person name="Lary D.J."/>
            <person name="Kronmiller B."/>
            <person name="Shen D."/>
            <person name="Strem M.D."/>
            <person name="Amoako-Attah I."/>
            <person name="Akrofi A.Y."/>
            <person name="Begoude B.A."/>
            <person name="Ten Hoopen G.M."/>
            <person name="Coulibaly K."/>
            <person name="Kebe B.I."/>
            <person name="Melnick R.L."/>
            <person name="Guiltinan M.J."/>
            <person name="Tyler B.M."/>
            <person name="Meinhardt L.W."/>
            <person name="Bailey B.A."/>
        </authorList>
    </citation>
    <scope>NUCLEOTIDE SEQUENCE [LARGE SCALE GENOMIC DNA]</scope>
    <source>
        <strain evidence="9">sbr112.9</strain>
    </source>
</reference>
<name>A0A2P4XQC4_9STRA</name>
<proteinExistence type="inferred from homology"/>
<dbReference type="OrthoDB" id="127800at2759"/>
<gene>
    <name evidence="8" type="ORF">PHPALM_16173</name>
</gene>
<comment type="caution">
    <text evidence="8">The sequence shown here is derived from an EMBL/GenBank/DDBJ whole genome shotgun (WGS) entry which is preliminary data.</text>
</comment>
<keyword evidence="9" id="KW-1185">Reference proteome</keyword>
<protein>
    <recommendedName>
        <fullName evidence="7">RxLR effector PexRD54 WY domain-containing protein</fullName>
    </recommendedName>
</protein>
<keyword evidence="5" id="KW-0732">Signal</keyword>
<comment type="similarity">
    <text evidence="3">Belongs to the RxLR effector family.</text>
</comment>
<evidence type="ECO:0000313" key="8">
    <source>
        <dbReference type="EMBL" id="POM67765.1"/>
    </source>
</evidence>
<dbReference type="InterPro" id="IPR054463">
    <property type="entry name" value="PexRD54_WY"/>
</dbReference>
<sequence>MIETFTQTFGDIDVTKMLNVLKRKDWTRKIATELECAQLKMWLNSKKSTDDVFKLLKLVKESNSFRDKPLFNTWISYMNFFTAENPDKKARIFSALEARFNGRPLNTILNAASNFPNMEDIATKILTGKIQSYMTSHKSPREVFKLLGIDDVGYHVLTTSVFQSWPHYVKDFNKRNPMHQESCSKFKAWSKYLNDFNKRYPDQKTTMLNGLRANYNDIALLGMLKAAKKDPYTEKLASNLQNALINKWLVDKEKPEDLYRMLDGVETSDELIK</sequence>
<keyword evidence="4" id="KW-0964">Secreted</keyword>
<keyword evidence="6" id="KW-0843">Virulence</keyword>
<evidence type="ECO:0000256" key="4">
    <source>
        <dbReference type="ARBA" id="ARBA00022525"/>
    </source>
</evidence>
<dbReference type="Pfam" id="PF22748">
    <property type="entry name" value="PexRD54_WY"/>
    <property type="match status" value="1"/>
</dbReference>
<feature type="domain" description="RxLR effector PexRD54 WY" evidence="7">
    <location>
        <begin position="38"/>
        <end position="77"/>
    </location>
</feature>
<dbReference type="GO" id="GO:0005576">
    <property type="term" value="C:extracellular region"/>
    <property type="evidence" value="ECO:0007669"/>
    <property type="project" value="UniProtKB-SubCell"/>
</dbReference>
<evidence type="ECO:0000256" key="1">
    <source>
        <dbReference type="ARBA" id="ARBA00004340"/>
    </source>
</evidence>
<evidence type="ECO:0000256" key="5">
    <source>
        <dbReference type="ARBA" id="ARBA00022729"/>
    </source>
</evidence>
<evidence type="ECO:0000256" key="3">
    <source>
        <dbReference type="ARBA" id="ARBA00010400"/>
    </source>
</evidence>
<organism evidence="8 9">
    <name type="scientific">Phytophthora palmivora</name>
    <dbReference type="NCBI Taxonomy" id="4796"/>
    <lineage>
        <taxon>Eukaryota</taxon>
        <taxon>Sar</taxon>
        <taxon>Stramenopiles</taxon>
        <taxon>Oomycota</taxon>
        <taxon>Peronosporomycetes</taxon>
        <taxon>Peronosporales</taxon>
        <taxon>Peronosporaceae</taxon>
        <taxon>Phytophthora</taxon>
    </lineage>
</organism>
<dbReference type="GO" id="GO:0043657">
    <property type="term" value="C:host cell"/>
    <property type="evidence" value="ECO:0007669"/>
    <property type="project" value="UniProtKB-SubCell"/>
</dbReference>
<dbReference type="EMBL" id="NCKW01008690">
    <property type="protein sequence ID" value="POM67765.1"/>
    <property type="molecule type" value="Genomic_DNA"/>
</dbReference>
<evidence type="ECO:0000256" key="6">
    <source>
        <dbReference type="ARBA" id="ARBA00023026"/>
    </source>
</evidence>